<dbReference type="PANTHER" id="PTHR43537:SF49">
    <property type="entry name" value="TRANSCRIPTIONAL REGULATORY PROTEIN"/>
    <property type="match status" value="1"/>
</dbReference>
<dbReference type="RefSeq" id="WP_028710204.1">
    <property type="nucleotide sequence ID" value="NZ_CP038205.1"/>
</dbReference>
<dbReference type="PANTHER" id="PTHR43537">
    <property type="entry name" value="TRANSCRIPTIONAL REGULATOR, GNTR FAMILY"/>
    <property type="match status" value="1"/>
</dbReference>
<dbReference type="STRING" id="82367.SAMN04244567_02260"/>
<keyword evidence="4" id="KW-0614">Plasmid</keyword>
<dbReference type="InterPro" id="IPR011711">
    <property type="entry name" value="GntR_C"/>
</dbReference>
<evidence type="ECO:0000256" key="3">
    <source>
        <dbReference type="ARBA" id="ARBA00023163"/>
    </source>
</evidence>
<dbReference type="InterPro" id="IPR008920">
    <property type="entry name" value="TF_FadR/GntR_C"/>
</dbReference>
<dbReference type="SUPFAM" id="SSF48008">
    <property type="entry name" value="GntR ligand-binding domain-like"/>
    <property type="match status" value="1"/>
</dbReference>
<dbReference type="Gene3D" id="1.10.10.10">
    <property type="entry name" value="Winged helix-like DNA-binding domain superfamily/Winged helix DNA-binding domain"/>
    <property type="match status" value="1"/>
</dbReference>
<evidence type="ECO:0000313" key="5">
    <source>
        <dbReference type="Proteomes" id="UP000509322"/>
    </source>
</evidence>
<dbReference type="InterPro" id="IPR036390">
    <property type="entry name" value="WH_DNA-bd_sf"/>
</dbReference>
<proteinExistence type="predicted"/>
<keyword evidence="2" id="KW-0238">DNA-binding</keyword>
<dbReference type="Proteomes" id="UP000509322">
    <property type="component" value="Plasmid unnamed1"/>
</dbReference>
<organism evidence="4 5">
    <name type="scientific">Paracoccus pantotrophus</name>
    <name type="common">Thiosphaera pantotropha</name>
    <dbReference type="NCBI Taxonomy" id="82367"/>
    <lineage>
        <taxon>Bacteria</taxon>
        <taxon>Pseudomonadati</taxon>
        <taxon>Pseudomonadota</taxon>
        <taxon>Alphaproteobacteria</taxon>
        <taxon>Rhodobacterales</taxon>
        <taxon>Paracoccaceae</taxon>
        <taxon>Paracoccus</taxon>
    </lineage>
</organism>
<dbReference type="eggNOG" id="COG1802">
    <property type="taxonomic scope" value="Bacteria"/>
</dbReference>
<protein>
    <submittedName>
        <fullName evidence="4">GntR family transcriptional regulator</fullName>
    </submittedName>
</protein>
<geneLocation type="plasmid" evidence="4 5">
    <name>unnamed1</name>
</geneLocation>
<accession>A0A1K2EGZ0</accession>
<evidence type="ECO:0000256" key="2">
    <source>
        <dbReference type="ARBA" id="ARBA00023125"/>
    </source>
</evidence>
<dbReference type="InterPro" id="IPR000524">
    <property type="entry name" value="Tscrpt_reg_HTH_GntR"/>
</dbReference>
<dbReference type="PRINTS" id="PR00035">
    <property type="entry name" value="HTHGNTR"/>
</dbReference>
<dbReference type="GO" id="GO:0003700">
    <property type="term" value="F:DNA-binding transcription factor activity"/>
    <property type="evidence" value="ECO:0007669"/>
    <property type="project" value="InterPro"/>
</dbReference>
<dbReference type="InterPro" id="IPR036388">
    <property type="entry name" value="WH-like_DNA-bd_sf"/>
</dbReference>
<dbReference type="Pfam" id="PF07729">
    <property type="entry name" value="FCD"/>
    <property type="match status" value="1"/>
</dbReference>
<name>A0A1K2EGZ0_PARPN</name>
<keyword evidence="3" id="KW-0804">Transcription</keyword>
<dbReference type="CDD" id="cd07377">
    <property type="entry name" value="WHTH_GntR"/>
    <property type="match status" value="1"/>
</dbReference>
<sequence length="224" mass="25393">MARSAGMTHSEKVRLALEQDIFSGAIAPGSSLDEEELARRFEVSRTPVREAILQLIESGIVEKRPRQGAVVTMTDVTDLIRQFEVMSELESICAKYSARRMTPEERATLKEVHEQSERAFAAGDQDNYYALSRKFHLLVIDGTHNKELIDMTNKLGSKLVPYRRFQLGYPGQSQSNLEDHRAILEAILAQDVERAAEQFRKHTKVQGDILADYIAMNEERVRAS</sequence>
<dbReference type="AlphaFoldDB" id="A0A1K2EGZ0"/>
<dbReference type="GO" id="GO:0003677">
    <property type="term" value="F:DNA binding"/>
    <property type="evidence" value="ECO:0007669"/>
    <property type="project" value="UniProtKB-KW"/>
</dbReference>
<dbReference type="SMART" id="SM00895">
    <property type="entry name" value="FCD"/>
    <property type="match status" value="1"/>
</dbReference>
<dbReference type="PROSITE" id="PS50949">
    <property type="entry name" value="HTH_GNTR"/>
    <property type="match status" value="1"/>
</dbReference>
<dbReference type="SMART" id="SM00345">
    <property type="entry name" value="HTH_GNTR"/>
    <property type="match status" value="1"/>
</dbReference>
<evidence type="ECO:0000313" key="4">
    <source>
        <dbReference type="EMBL" id="QLH16716.1"/>
    </source>
</evidence>
<dbReference type="Pfam" id="PF00392">
    <property type="entry name" value="GntR"/>
    <property type="match status" value="1"/>
</dbReference>
<gene>
    <name evidence="4" type="ORF">HYQ43_21095</name>
</gene>
<dbReference type="EMBL" id="CP058691">
    <property type="protein sequence ID" value="QLH16716.1"/>
    <property type="molecule type" value="Genomic_DNA"/>
</dbReference>
<dbReference type="SUPFAM" id="SSF46785">
    <property type="entry name" value="Winged helix' DNA-binding domain"/>
    <property type="match status" value="1"/>
</dbReference>
<evidence type="ECO:0000256" key="1">
    <source>
        <dbReference type="ARBA" id="ARBA00023015"/>
    </source>
</evidence>
<dbReference type="Gene3D" id="1.20.120.530">
    <property type="entry name" value="GntR ligand-binding domain-like"/>
    <property type="match status" value="1"/>
</dbReference>
<keyword evidence="1" id="KW-0805">Transcription regulation</keyword>
<reference evidence="4 5" key="1">
    <citation type="submission" date="2020-07" db="EMBL/GenBank/DDBJ databases">
        <title>The complete genome of Paracoccus pantotrophus ACCC 10489.</title>
        <authorList>
            <person name="Si Y."/>
        </authorList>
    </citation>
    <scope>NUCLEOTIDE SEQUENCE [LARGE SCALE GENOMIC DNA]</scope>
    <source>
        <strain evidence="4 5">ACCC10489</strain>
        <plasmid evidence="4 5">unnamed1</plasmid>
    </source>
</reference>